<dbReference type="Proteomes" id="UP001610810">
    <property type="component" value="Unassembled WGS sequence"/>
</dbReference>
<dbReference type="CDD" id="cd00077">
    <property type="entry name" value="HDc"/>
    <property type="match status" value="1"/>
</dbReference>
<dbReference type="InterPro" id="IPR006674">
    <property type="entry name" value="HD_domain"/>
</dbReference>
<dbReference type="InterPro" id="IPR003607">
    <property type="entry name" value="HD/PDEase_dom"/>
</dbReference>
<accession>A0ABW7S9F4</accession>
<sequence>MNDLSLDALPMPGTAAAAAALDVATAYLSPALLNHSLRAYLWAPARGTADGVPFDPELLYVAALFHDIGLVPVFDSHTVAFEEAGGHVARVFAAGAGWPAERRARLSDVIVRHMWPRVDVATDPEGHLLARATATEIVGTEADAYPSRFRDEVLERCPRLDLAASFLACFQDQAERKPDSSAAGAVRSGLADRVARNPLDSSA</sequence>
<keyword evidence="3" id="KW-1185">Reference proteome</keyword>
<comment type="caution">
    <text evidence="2">The sequence shown here is derived from an EMBL/GenBank/DDBJ whole genome shotgun (WGS) entry which is preliminary data.</text>
</comment>
<name>A0ABW7S9F4_STRTE</name>
<evidence type="ECO:0000313" key="3">
    <source>
        <dbReference type="Proteomes" id="UP001610810"/>
    </source>
</evidence>
<dbReference type="SMART" id="SM00471">
    <property type="entry name" value="HDc"/>
    <property type="match status" value="1"/>
</dbReference>
<dbReference type="EMBL" id="JBIQWK010000012">
    <property type="protein sequence ID" value="MFI0576401.1"/>
    <property type="molecule type" value="Genomic_DNA"/>
</dbReference>
<feature type="domain" description="HD/PDEase" evidence="1">
    <location>
        <begin position="28"/>
        <end position="104"/>
    </location>
</feature>
<dbReference type="Pfam" id="PF01966">
    <property type="entry name" value="HD"/>
    <property type="match status" value="1"/>
</dbReference>
<proteinExistence type="predicted"/>
<protein>
    <submittedName>
        <fullName evidence="2">HD domain-containing protein</fullName>
    </submittedName>
</protein>
<organism evidence="2 3">
    <name type="scientific">Streptomyces tendae</name>
    <dbReference type="NCBI Taxonomy" id="1932"/>
    <lineage>
        <taxon>Bacteria</taxon>
        <taxon>Bacillati</taxon>
        <taxon>Actinomycetota</taxon>
        <taxon>Actinomycetes</taxon>
        <taxon>Kitasatosporales</taxon>
        <taxon>Streptomycetaceae</taxon>
        <taxon>Streptomyces</taxon>
    </lineage>
</organism>
<evidence type="ECO:0000313" key="2">
    <source>
        <dbReference type="EMBL" id="MFI0576401.1"/>
    </source>
</evidence>
<dbReference type="PANTHER" id="PTHR35569">
    <property type="entry name" value="CYANAMIDE HYDRATASE DDI2-RELATED"/>
    <property type="match status" value="1"/>
</dbReference>
<dbReference type="Gene3D" id="1.10.3210.10">
    <property type="entry name" value="Hypothetical protein af1432"/>
    <property type="match status" value="1"/>
</dbReference>
<reference evidence="2 3" key="1">
    <citation type="submission" date="2024-10" db="EMBL/GenBank/DDBJ databases">
        <authorList>
            <person name="Wannawong T."/>
            <person name="Kuncharoen N."/>
            <person name="Mhuantong W."/>
        </authorList>
    </citation>
    <scope>NUCLEOTIDE SEQUENCE [LARGE SCALE GENOMIC DNA]</scope>
    <source>
        <strain evidence="2 3">CALK1-4</strain>
    </source>
</reference>
<evidence type="ECO:0000259" key="1">
    <source>
        <dbReference type="SMART" id="SM00471"/>
    </source>
</evidence>
<dbReference type="SUPFAM" id="SSF109604">
    <property type="entry name" value="HD-domain/PDEase-like"/>
    <property type="match status" value="1"/>
</dbReference>
<gene>
    <name evidence="2" type="ORF">ACH3YB_32745</name>
</gene>
<dbReference type="RefSeq" id="WP_398353507.1">
    <property type="nucleotide sequence ID" value="NZ_JBIQWK010000012.1"/>
</dbReference>
<dbReference type="PANTHER" id="PTHR35569:SF1">
    <property type="entry name" value="CYANAMIDE HYDRATASE DDI2-RELATED"/>
    <property type="match status" value="1"/>
</dbReference>